<proteinExistence type="predicted"/>
<evidence type="ECO:0000313" key="1">
    <source>
        <dbReference type="EMBL" id="WTU76909.1"/>
    </source>
</evidence>
<dbReference type="AlphaFoldDB" id="A0AAU2JX94"/>
<reference evidence="1" key="1">
    <citation type="submission" date="2022-10" db="EMBL/GenBank/DDBJ databases">
        <title>The complete genomes of actinobacterial strains from the NBC collection.</title>
        <authorList>
            <person name="Joergensen T.S."/>
            <person name="Alvarez Arevalo M."/>
            <person name="Sterndorff E.B."/>
            <person name="Faurdal D."/>
            <person name="Vuksanovic O."/>
            <person name="Mourched A.-S."/>
            <person name="Charusanti P."/>
            <person name="Shaw S."/>
            <person name="Blin K."/>
            <person name="Weber T."/>
        </authorList>
    </citation>
    <scope>NUCLEOTIDE SEQUENCE</scope>
    <source>
        <strain evidence="1">NBC_00049</strain>
    </source>
</reference>
<organism evidence="1">
    <name type="scientific">Streptomyces sp. NBC_00049</name>
    <dbReference type="NCBI Taxonomy" id="2903617"/>
    <lineage>
        <taxon>Bacteria</taxon>
        <taxon>Bacillati</taxon>
        <taxon>Actinomycetota</taxon>
        <taxon>Actinomycetes</taxon>
        <taxon>Kitasatosporales</taxon>
        <taxon>Streptomycetaceae</taxon>
        <taxon>Streptomyces</taxon>
    </lineage>
</organism>
<gene>
    <name evidence="1" type="ORF">OG327_28260</name>
</gene>
<accession>A0AAU2JX94</accession>
<dbReference type="EMBL" id="CP108264">
    <property type="protein sequence ID" value="WTU76909.1"/>
    <property type="molecule type" value="Genomic_DNA"/>
</dbReference>
<sequence length="43" mass="4174">MLDASASVVTACTAAGMAFSGAAVACLVRAAWTGRRATTEIGG</sequence>
<protein>
    <submittedName>
        <fullName evidence="1">Uncharacterized protein</fullName>
    </submittedName>
</protein>
<name>A0AAU2JX94_9ACTN</name>